<dbReference type="SMART" id="SM00422">
    <property type="entry name" value="HTH_MERR"/>
    <property type="match status" value="1"/>
</dbReference>
<dbReference type="SUPFAM" id="SSF46955">
    <property type="entry name" value="Putative DNA-binding domain"/>
    <property type="match status" value="1"/>
</dbReference>
<keyword evidence="7" id="KW-1185">Reference proteome</keyword>
<evidence type="ECO:0000256" key="1">
    <source>
        <dbReference type="ARBA" id="ARBA00022491"/>
    </source>
</evidence>
<evidence type="ECO:0000313" key="6">
    <source>
        <dbReference type="EMBL" id="MFC6441593.1"/>
    </source>
</evidence>
<keyword evidence="3" id="KW-0238">DNA-binding</keyword>
<reference evidence="7" key="1">
    <citation type="journal article" date="2019" name="Int. J. Syst. Evol. Microbiol.">
        <title>The Global Catalogue of Microorganisms (GCM) 10K type strain sequencing project: providing services to taxonomists for standard genome sequencing and annotation.</title>
        <authorList>
            <consortium name="The Broad Institute Genomics Platform"/>
            <consortium name="The Broad Institute Genome Sequencing Center for Infectious Disease"/>
            <person name="Wu L."/>
            <person name="Ma J."/>
        </authorList>
    </citation>
    <scope>NUCLEOTIDE SEQUENCE [LARGE SCALE GENOMIC DNA]</scope>
    <source>
        <strain evidence="7">CGMCC 1.16031</strain>
    </source>
</reference>
<dbReference type="InterPro" id="IPR047057">
    <property type="entry name" value="MerR_fam"/>
</dbReference>
<evidence type="ECO:0000313" key="7">
    <source>
        <dbReference type="Proteomes" id="UP001596364"/>
    </source>
</evidence>
<dbReference type="InterPro" id="IPR000551">
    <property type="entry name" value="MerR-type_HTH_dom"/>
</dbReference>
<evidence type="ECO:0000256" key="3">
    <source>
        <dbReference type="ARBA" id="ARBA00023125"/>
    </source>
</evidence>
<gene>
    <name evidence="6" type="ORF">ACFP85_15675</name>
</gene>
<dbReference type="PROSITE" id="PS50937">
    <property type="entry name" value="HTH_MERR_2"/>
    <property type="match status" value="1"/>
</dbReference>
<dbReference type="PANTHER" id="PTHR30204">
    <property type="entry name" value="REDOX-CYCLING DRUG-SENSING TRANSCRIPTIONAL ACTIVATOR SOXR"/>
    <property type="match status" value="1"/>
</dbReference>
<feature type="domain" description="HTH merR-type" evidence="5">
    <location>
        <begin position="1"/>
        <end position="71"/>
    </location>
</feature>
<dbReference type="EMBL" id="JBHSUS010000001">
    <property type="protein sequence ID" value="MFC6441593.1"/>
    <property type="molecule type" value="Genomic_DNA"/>
</dbReference>
<name>A0ABW1XNV0_9ALTE</name>
<keyword evidence="2" id="KW-0805">Transcription regulation</keyword>
<organism evidence="6 7">
    <name type="scientific">Pseudobowmanella zhangzhouensis</name>
    <dbReference type="NCBI Taxonomy" id="1537679"/>
    <lineage>
        <taxon>Bacteria</taxon>
        <taxon>Pseudomonadati</taxon>
        <taxon>Pseudomonadota</taxon>
        <taxon>Gammaproteobacteria</taxon>
        <taxon>Alteromonadales</taxon>
        <taxon>Alteromonadaceae</taxon>
    </lineage>
</organism>
<sequence>MADYSLSELETLTGLAARTIRFYIQKGLVQAPFGARKTPRYTEKHVEQLLLVKQYKDAGLNLGRIAQLLNQPDIPTPQIDAGSISVISRIAIAPGVALDIDRGVCTLTDQQLRDLANHIIQSLTPMQGGSHD</sequence>
<comment type="caution">
    <text evidence="6">The sequence shown here is derived from an EMBL/GenBank/DDBJ whole genome shotgun (WGS) entry which is preliminary data.</text>
</comment>
<accession>A0ABW1XNV0</accession>
<dbReference type="Pfam" id="PF13411">
    <property type="entry name" value="MerR_1"/>
    <property type="match status" value="1"/>
</dbReference>
<dbReference type="Gene3D" id="1.10.1660.10">
    <property type="match status" value="1"/>
</dbReference>
<dbReference type="CDD" id="cd00592">
    <property type="entry name" value="HTH_MerR-like"/>
    <property type="match status" value="1"/>
</dbReference>
<protein>
    <submittedName>
        <fullName evidence="6">MerR family transcriptional regulator</fullName>
    </submittedName>
</protein>
<evidence type="ECO:0000256" key="4">
    <source>
        <dbReference type="ARBA" id="ARBA00023163"/>
    </source>
</evidence>
<evidence type="ECO:0000259" key="5">
    <source>
        <dbReference type="PROSITE" id="PS50937"/>
    </source>
</evidence>
<dbReference type="Proteomes" id="UP001596364">
    <property type="component" value="Unassembled WGS sequence"/>
</dbReference>
<dbReference type="RefSeq" id="WP_131257653.1">
    <property type="nucleotide sequence ID" value="NZ_JBHSUS010000001.1"/>
</dbReference>
<proteinExistence type="predicted"/>
<dbReference type="InterPro" id="IPR009061">
    <property type="entry name" value="DNA-bd_dom_put_sf"/>
</dbReference>
<evidence type="ECO:0000256" key="2">
    <source>
        <dbReference type="ARBA" id="ARBA00023015"/>
    </source>
</evidence>
<dbReference type="PANTHER" id="PTHR30204:SF69">
    <property type="entry name" value="MERR-FAMILY TRANSCRIPTIONAL REGULATOR"/>
    <property type="match status" value="1"/>
</dbReference>
<keyword evidence="1" id="KW-0678">Repressor</keyword>
<keyword evidence="4" id="KW-0804">Transcription</keyword>